<feature type="region of interest" description="Disordered" evidence="1">
    <location>
        <begin position="1"/>
        <end position="36"/>
    </location>
</feature>
<reference evidence="2 4" key="1">
    <citation type="journal article" date="2012" name="Nature">
        <title>Algal genomes reveal evolutionary mosaicism and the fate of nucleomorphs.</title>
        <authorList>
            <consortium name="DOE Joint Genome Institute"/>
            <person name="Curtis B.A."/>
            <person name="Tanifuji G."/>
            <person name="Burki F."/>
            <person name="Gruber A."/>
            <person name="Irimia M."/>
            <person name="Maruyama S."/>
            <person name="Arias M.C."/>
            <person name="Ball S.G."/>
            <person name="Gile G.H."/>
            <person name="Hirakawa Y."/>
            <person name="Hopkins J.F."/>
            <person name="Kuo A."/>
            <person name="Rensing S.A."/>
            <person name="Schmutz J."/>
            <person name="Symeonidi A."/>
            <person name="Elias M."/>
            <person name="Eveleigh R.J."/>
            <person name="Herman E.K."/>
            <person name="Klute M.J."/>
            <person name="Nakayama T."/>
            <person name="Obornik M."/>
            <person name="Reyes-Prieto A."/>
            <person name="Armbrust E.V."/>
            <person name="Aves S.J."/>
            <person name="Beiko R.G."/>
            <person name="Coutinho P."/>
            <person name="Dacks J.B."/>
            <person name="Durnford D.G."/>
            <person name="Fast N.M."/>
            <person name="Green B.R."/>
            <person name="Grisdale C.J."/>
            <person name="Hempel F."/>
            <person name="Henrissat B."/>
            <person name="Hoppner M.P."/>
            <person name="Ishida K."/>
            <person name="Kim E."/>
            <person name="Koreny L."/>
            <person name="Kroth P.G."/>
            <person name="Liu Y."/>
            <person name="Malik S.B."/>
            <person name="Maier U.G."/>
            <person name="McRose D."/>
            <person name="Mock T."/>
            <person name="Neilson J.A."/>
            <person name="Onodera N.T."/>
            <person name="Poole A.M."/>
            <person name="Pritham E.J."/>
            <person name="Richards T.A."/>
            <person name="Rocap G."/>
            <person name="Roy S.W."/>
            <person name="Sarai C."/>
            <person name="Schaack S."/>
            <person name="Shirato S."/>
            <person name="Slamovits C.H."/>
            <person name="Spencer D.F."/>
            <person name="Suzuki S."/>
            <person name="Worden A.Z."/>
            <person name="Zauner S."/>
            <person name="Barry K."/>
            <person name="Bell C."/>
            <person name="Bharti A.K."/>
            <person name="Crow J.A."/>
            <person name="Grimwood J."/>
            <person name="Kramer R."/>
            <person name="Lindquist E."/>
            <person name="Lucas S."/>
            <person name="Salamov A."/>
            <person name="McFadden G.I."/>
            <person name="Lane C.E."/>
            <person name="Keeling P.J."/>
            <person name="Gray M.W."/>
            <person name="Grigoriev I.V."/>
            <person name="Archibald J.M."/>
        </authorList>
    </citation>
    <scope>NUCLEOTIDE SEQUENCE</scope>
    <source>
        <strain evidence="2 4">CCMP2712</strain>
    </source>
</reference>
<dbReference type="EnsemblProtists" id="EKX55122">
    <property type="protein sequence ID" value="EKX55122"/>
    <property type="gene ID" value="GUITHDRAFT_160376"/>
</dbReference>
<dbReference type="PaxDb" id="55529-EKX55122"/>
<reference evidence="3" key="3">
    <citation type="submission" date="2015-06" db="UniProtKB">
        <authorList>
            <consortium name="EnsemblProtists"/>
        </authorList>
    </citation>
    <scope>IDENTIFICATION</scope>
</reference>
<evidence type="ECO:0000313" key="2">
    <source>
        <dbReference type="EMBL" id="EKX55122.1"/>
    </source>
</evidence>
<reference evidence="4" key="2">
    <citation type="submission" date="2012-11" db="EMBL/GenBank/DDBJ databases">
        <authorList>
            <person name="Kuo A."/>
            <person name="Curtis B.A."/>
            <person name="Tanifuji G."/>
            <person name="Burki F."/>
            <person name="Gruber A."/>
            <person name="Irimia M."/>
            <person name="Maruyama S."/>
            <person name="Arias M.C."/>
            <person name="Ball S.G."/>
            <person name="Gile G.H."/>
            <person name="Hirakawa Y."/>
            <person name="Hopkins J.F."/>
            <person name="Rensing S.A."/>
            <person name="Schmutz J."/>
            <person name="Symeonidi A."/>
            <person name="Elias M."/>
            <person name="Eveleigh R.J."/>
            <person name="Herman E.K."/>
            <person name="Klute M.J."/>
            <person name="Nakayama T."/>
            <person name="Obornik M."/>
            <person name="Reyes-Prieto A."/>
            <person name="Armbrust E.V."/>
            <person name="Aves S.J."/>
            <person name="Beiko R.G."/>
            <person name="Coutinho P."/>
            <person name="Dacks J.B."/>
            <person name="Durnford D.G."/>
            <person name="Fast N.M."/>
            <person name="Green B.R."/>
            <person name="Grisdale C."/>
            <person name="Hempe F."/>
            <person name="Henrissat B."/>
            <person name="Hoppner M.P."/>
            <person name="Ishida K.-I."/>
            <person name="Kim E."/>
            <person name="Koreny L."/>
            <person name="Kroth P.G."/>
            <person name="Liu Y."/>
            <person name="Malik S.-B."/>
            <person name="Maier U.G."/>
            <person name="McRose D."/>
            <person name="Mock T."/>
            <person name="Neilson J.A."/>
            <person name="Onodera N.T."/>
            <person name="Poole A.M."/>
            <person name="Pritham E.J."/>
            <person name="Richards T.A."/>
            <person name="Rocap G."/>
            <person name="Roy S.W."/>
            <person name="Sarai C."/>
            <person name="Schaack S."/>
            <person name="Shirato S."/>
            <person name="Slamovits C.H."/>
            <person name="Spencer D.F."/>
            <person name="Suzuki S."/>
            <person name="Worden A.Z."/>
            <person name="Zauner S."/>
            <person name="Barry K."/>
            <person name="Bell C."/>
            <person name="Bharti A.K."/>
            <person name="Crow J.A."/>
            <person name="Grimwood J."/>
            <person name="Kramer R."/>
            <person name="Lindquist E."/>
            <person name="Lucas S."/>
            <person name="Salamov A."/>
            <person name="McFadden G.I."/>
            <person name="Lane C.E."/>
            <person name="Keeling P.J."/>
            <person name="Gray M.W."/>
            <person name="Grigoriev I.V."/>
            <person name="Archibald J.M."/>
        </authorList>
    </citation>
    <scope>NUCLEOTIDE SEQUENCE</scope>
    <source>
        <strain evidence="4">CCMP2712</strain>
    </source>
</reference>
<sequence>MESALLEEDAAAVMSKSKKVKTEDKDNEDSSTRMLLKDPVPKGCYMGVEELLRSRQVWSYNSLLDSLRRQIDFFISVKQVPSRLELPAEPQTRETELPKRKTLVLHAPPPPPCDNRPELMPLTQIRQVPYDGPQSIPIPELQLPEEEELPTFRPPVPRKVPKLELLVVWVRKEWSKSVLRWNRLTQLISHRTHILKKLRKYGKQIPVEYLLLPNTTRLKPYPVGVYRRPKKPVLQDEHVVAEPPPKPPPLKKIPNFDYTSSTSIPSRPIQPPLDMLMHRVMGEAPIFITDFSGTMTGERQRQLKELVACLLRPLGPVRRRTR</sequence>
<evidence type="ECO:0000313" key="3">
    <source>
        <dbReference type="EnsemblProtists" id="EKX55122"/>
    </source>
</evidence>
<name>L1K3F6_GUITC</name>
<dbReference type="GeneID" id="17312247"/>
<accession>L1K3F6</accession>
<feature type="compositionally biased region" description="Acidic residues" evidence="1">
    <location>
        <begin position="1"/>
        <end position="10"/>
    </location>
</feature>
<organism evidence="2">
    <name type="scientific">Guillardia theta (strain CCMP2712)</name>
    <name type="common">Cryptophyte</name>
    <dbReference type="NCBI Taxonomy" id="905079"/>
    <lineage>
        <taxon>Eukaryota</taxon>
        <taxon>Cryptophyceae</taxon>
        <taxon>Pyrenomonadales</taxon>
        <taxon>Geminigeraceae</taxon>
        <taxon>Guillardia</taxon>
    </lineage>
</organism>
<evidence type="ECO:0000313" key="4">
    <source>
        <dbReference type="Proteomes" id="UP000011087"/>
    </source>
</evidence>
<dbReference type="RefSeq" id="XP_005842102.1">
    <property type="nucleotide sequence ID" value="XM_005842045.1"/>
</dbReference>
<dbReference type="HOGENOM" id="CLU_864934_0_0_1"/>
<evidence type="ECO:0000256" key="1">
    <source>
        <dbReference type="SAM" id="MobiDB-lite"/>
    </source>
</evidence>
<feature type="non-terminal residue" evidence="2">
    <location>
        <position position="322"/>
    </location>
</feature>
<dbReference type="KEGG" id="gtt:GUITHDRAFT_160376"/>
<gene>
    <name evidence="2" type="ORF">GUITHDRAFT_160376</name>
</gene>
<feature type="compositionally biased region" description="Basic and acidic residues" evidence="1">
    <location>
        <begin position="20"/>
        <end position="36"/>
    </location>
</feature>
<dbReference type="AlphaFoldDB" id="L1K3F6"/>
<dbReference type="Proteomes" id="UP000011087">
    <property type="component" value="Unassembled WGS sequence"/>
</dbReference>
<protein>
    <submittedName>
        <fullName evidence="2 3">Uncharacterized protein</fullName>
    </submittedName>
</protein>
<keyword evidence="4" id="KW-1185">Reference proteome</keyword>
<proteinExistence type="predicted"/>
<dbReference type="EMBL" id="JH992965">
    <property type="protein sequence ID" value="EKX55122.1"/>
    <property type="molecule type" value="Genomic_DNA"/>
</dbReference>